<dbReference type="InterPro" id="IPR013783">
    <property type="entry name" value="Ig-like_fold"/>
</dbReference>
<evidence type="ECO:0000256" key="1">
    <source>
        <dbReference type="SAM" id="MobiDB-lite"/>
    </source>
</evidence>
<evidence type="ECO:0000259" key="2">
    <source>
        <dbReference type="Pfam" id="PF16640"/>
    </source>
</evidence>
<dbReference type="EMBL" id="BONI01000038">
    <property type="protein sequence ID" value="GIG07804.1"/>
    <property type="molecule type" value="Genomic_DNA"/>
</dbReference>
<dbReference type="NCBIfam" id="NF040603">
    <property type="entry name" value="choice_anch_P"/>
    <property type="match status" value="1"/>
</dbReference>
<feature type="region of interest" description="Disordered" evidence="1">
    <location>
        <begin position="607"/>
        <end position="626"/>
    </location>
</feature>
<comment type="caution">
    <text evidence="3">The sequence shown here is derived from an EMBL/GenBank/DDBJ whole genome shotgun (WGS) entry which is preliminary data.</text>
</comment>
<dbReference type="Proteomes" id="UP000630887">
    <property type="component" value="Unassembled WGS sequence"/>
</dbReference>
<reference evidence="3 4" key="1">
    <citation type="submission" date="2021-01" db="EMBL/GenBank/DDBJ databases">
        <title>Whole genome shotgun sequence of Catellatospora coxensis NBRC 107359.</title>
        <authorList>
            <person name="Komaki H."/>
            <person name="Tamura T."/>
        </authorList>
    </citation>
    <scope>NUCLEOTIDE SEQUENCE [LARGE SCALE GENOMIC DNA]</scope>
    <source>
        <strain evidence="3 4">NBRC 107359</strain>
    </source>
</reference>
<dbReference type="InterPro" id="IPR032109">
    <property type="entry name" value="Big_3_5"/>
</dbReference>
<keyword evidence="4" id="KW-1185">Reference proteome</keyword>
<accession>A0A8J3P8S8</accession>
<proteinExistence type="predicted"/>
<gene>
    <name evidence="3" type="ORF">Cco03nite_45040</name>
</gene>
<sequence>MRGRASRAGLAALVGVAAACGGVIAGGSPAWAGHQVTATYAATGGEQVWTVPAGVTSVHVVVVGARGGGGDGSGEDGRPGARVEADLAIPAGVTRLWVEVGEPGGDGGDGAFPGFGGGGEGGAGAPFNGGAGGGASDIRTCSLGSPCDSAASRLVVAGGGGGGGGGCFAASCAPSGDGGDGTATGAGSGGLPFGPLGLVGFPGGYAVGGVGALAPGTSGGGGGGGGGGWYGGGGGSSGGAPPVPLIAGFDGGNGGSGASHTTAGASNVSITETADDASITISYQVRDTTLSYLGATSGPVGAPANLRARLTYTGGAPIPGATVQFTLAGTPGCDAVTDAAGEAACAVTPQAPAGARTLTASYAGDNTRHASSVSTSYEVKRKPTTLTWTGDVTGDYHDPVTLAAKLTLTDTGAALPGEPVTLALNAAESCDAVTGGDGVASCTVVPQETPGPYPATADYAGDEVHLPSTATAAFTVTQEQTRLAYTGDPNVANDEPARLAARLTEGSAPPLPGDGAPVAGAPVTLTLGSGPAAQSCSAHTDDTGTAACVIADVAQPLDADGRLPASAAYPGSAFYEPGRAGTTVGLQHETGRAYGLSGRLKVLVGSATPPPAPDTGAVRTADPSTTGTPCTATVNVLVLRAAALCANVTTRTAPGGSTATATVASVDLGLPGLPAIALRDVRTTSVTDCAGSTGAVTVGQLLVGGVPVAVTTGPNSTVAIPGVPGAKIVFNEQLPVDGGLTVNGVHIVVPPTLGVSADLVLASATSDIHHCR</sequence>
<dbReference type="AlphaFoldDB" id="A0A8J3P8S8"/>
<evidence type="ECO:0000313" key="3">
    <source>
        <dbReference type="EMBL" id="GIG07804.1"/>
    </source>
</evidence>
<feature type="domain" description="Bacterial Ig-like" evidence="2">
    <location>
        <begin position="296"/>
        <end position="378"/>
    </location>
</feature>
<dbReference type="Gene3D" id="2.60.40.10">
    <property type="entry name" value="Immunoglobulins"/>
    <property type="match status" value="2"/>
</dbReference>
<dbReference type="RefSeq" id="WP_203694139.1">
    <property type="nucleotide sequence ID" value="NZ_BONI01000038.1"/>
</dbReference>
<name>A0A8J3P8S8_9ACTN</name>
<dbReference type="PROSITE" id="PS51257">
    <property type="entry name" value="PROKAR_LIPOPROTEIN"/>
    <property type="match status" value="1"/>
</dbReference>
<protein>
    <recommendedName>
        <fullName evidence="2">Bacterial Ig-like domain-containing protein</fullName>
    </recommendedName>
</protein>
<evidence type="ECO:0000313" key="4">
    <source>
        <dbReference type="Proteomes" id="UP000630887"/>
    </source>
</evidence>
<dbReference type="Pfam" id="PF16640">
    <property type="entry name" value="Big_3_5"/>
    <property type="match status" value="1"/>
</dbReference>
<organism evidence="3 4">
    <name type="scientific">Catellatospora coxensis</name>
    <dbReference type="NCBI Taxonomy" id="310354"/>
    <lineage>
        <taxon>Bacteria</taxon>
        <taxon>Bacillati</taxon>
        <taxon>Actinomycetota</taxon>
        <taxon>Actinomycetes</taxon>
        <taxon>Micromonosporales</taxon>
        <taxon>Micromonosporaceae</taxon>
        <taxon>Catellatospora</taxon>
    </lineage>
</organism>
<dbReference type="GO" id="GO:0005975">
    <property type="term" value="P:carbohydrate metabolic process"/>
    <property type="evidence" value="ECO:0007669"/>
    <property type="project" value="UniProtKB-ARBA"/>
</dbReference>